<protein>
    <submittedName>
        <fullName evidence="2">DUF397 domain-containing protein</fullName>
    </submittedName>
</protein>
<feature type="domain" description="DUF397" evidence="1">
    <location>
        <begin position="10"/>
        <end position="56"/>
    </location>
</feature>
<dbReference type="Pfam" id="PF04149">
    <property type="entry name" value="DUF397"/>
    <property type="match status" value="1"/>
</dbReference>
<name>A0AA41TX77_9ACTN</name>
<organism evidence="2 3">
    <name type="scientific">Yinghuangia soli</name>
    <dbReference type="NCBI Taxonomy" id="2908204"/>
    <lineage>
        <taxon>Bacteria</taxon>
        <taxon>Bacillati</taxon>
        <taxon>Actinomycetota</taxon>
        <taxon>Actinomycetes</taxon>
        <taxon>Kitasatosporales</taxon>
        <taxon>Streptomycetaceae</taxon>
        <taxon>Yinghuangia</taxon>
    </lineage>
</organism>
<sequence>MAEPSKTEGTWRTSSYSDDDDQCVEVLLAAPVRVRDSRRADHGELRFATAAWRELGAAMARSALH</sequence>
<reference evidence="2" key="1">
    <citation type="submission" date="2022-01" db="EMBL/GenBank/DDBJ databases">
        <title>Genome-Based Taxonomic Classification of the Phylum Actinobacteria.</title>
        <authorList>
            <person name="Gao Y."/>
        </authorList>
    </citation>
    <scope>NUCLEOTIDE SEQUENCE</scope>
    <source>
        <strain evidence="2">KLBMP 8922</strain>
    </source>
</reference>
<gene>
    <name evidence="2" type="ORF">LZ495_04885</name>
</gene>
<comment type="caution">
    <text evidence="2">The sequence shown here is derived from an EMBL/GenBank/DDBJ whole genome shotgun (WGS) entry which is preliminary data.</text>
</comment>
<proteinExistence type="predicted"/>
<accession>A0AA41TX77</accession>
<evidence type="ECO:0000259" key="1">
    <source>
        <dbReference type="Pfam" id="PF04149"/>
    </source>
</evidence>
<dbReference type="EMBL" id="JAKFHA010000002">
    <property type="protein sequence ID" value="MCF2526558.1"/>
    <property type="molecule type" value="Genomic_DNA"/>
</dbReference>
<dbReference type="InterPro" id="IPR007278">
    <property type="entry name" value="DUF397"/>
</dbReference>
<evidence type="ECO:0000313" key="3">
    <source>
        <dbReference type="Proteomes" id="UP001165378"/>
    </source>
</evidence>
<keyword evidence="3" id="KW-1185">Reference proteome</keyword>
<evidence type="ECO:0000313" key="2">
    <source>
        <dbReference type="EMBL" id="MCF2526558.1"/>
    </source>
</evidence>
<dbReference type="AlphaFoldDB" id="A0AA41TX77"/>
<dbReference type="Proteomes" id="UP001165378">
    <property type="component" value="Unassembled WGS sequence"/>
</dbReference>
<dbReference type="RefSeq" id="WP_235050666.1">
    <property type="nucleotide sequence ID" value="NZ_JAKFHA010000002.1"/>
</dbReference>